<proteinExistence type="predicted"/>
<reference evidence="1 2" key="1">
    <citation type="journal article" date="2023" name="Nucleic Acids Res.">
        <title>The hologenome of Daphnia magna reveals possible DNA methylation and microbiome-mediated evolution of the host genome.</title>
        <authorList>
            <person name="Chaturvedi A."/>
            <person name="Li X."/>
            <person name="Dhandapani V."/>
            <person name="Marshall H."/>
            <person name="Kissane S."/>
            <person name="Cuenca-Cambronero M."/>
            <person name="Asole G."/>
            <person name="Calvet F."/>
            <person name="Ruiz-Romero M."/>
            <person name="Marangio P."/>
            <person name="Guigo R."/>
            <person name="Rago D."/>
            <person name="Mirbahai L."/>
            <person name="Eastwood N."/>
            <person name="Colbourne J.K."/>
            <person name="Zhou J."/>
            <person name="Mallon E."/>
            <person name="Orsini L."/>
        </authorList>
    </citation>
    <scope>NUCLEOTIDE SEQUENCE [LARGE SCALE GENOMIC DNA]</scope>
    <source>
        <strain evidence="1">LRV0_1</strain>
    </source>
</reference>
<accession>A0ABQ9ZSL2</accession>
<dbReference type="Proteomes" id="UP001234178">
    <property type="component" value="Unassembled WGS sequence"/>
</dbReference>
<protein>
    <submittedName>
        <fullName evidence="1">Uncharacterized protein</fullName>
    </submittedName>
</protein>
<evidence type="ECO:0000313" key="1">
    <source>
        <dbReference type="EMBL" id="KAK4015913.1"/>
    </source>
</evidence>
<name>A0ABQ9ZSL2_9CRUS</name>
<organism evidence="1 2">
    <name type="scientific">Daphnia magna</name>
    <dbReference type="NCBI Taxonomy" id="35525"/>
    <lineage>
        <taxon>Eukaryota</taxon>
        <taxon>Metazoa</taxon>
        <taxon>Ecdysozoa</taxon>
        <taxon>Arthropoda</taxon>
        <taxon>Crustacea</taxon>
        <taxon>Branchiopoda</taxon>
        <taxon>Diplostraca</taxon>
        <taxon>Cladocera</taxon>
        <taxon>Anomopoda</taxon>
        <taxon>Daphniidae</taxon>
        <taxon>Daphnia</taxon>
    </lineage>
</organism>
<dbReference type="EMBL" id="JAOYFB010000005">
    <property type="protein sequence ID" value="KAK4015913.1"/>
    <property type="molecule type" value="Genomic_DNA"/>
</dbReference>
<comment type="caution">
    <text evidence="1">The sequence shown here is derived from an EMBL/GenBank/DDBJ whole genome shotgun (WGS) entry which is preliminary data.</text>
</comment>
<evidence type="ECO:0000313" key="2">
    <source>
        <dbReference type="Proteomes" id="UP001234178"/>
    </source>
</evidence>
<gene>
    <name evidence="1" type="ORF">OUZ56_030879</name>
</gene>
<keyword evidence="2" id="KW-1185">Reference proteome</keyword>
<sequence>MSFHENAAPLYSPVQAQSTTTEQLVAMYQKKGEILRDRVKLLIGSANQTASKVILLLRQLNLPFNFDKRKLFPSYDYAN</sequence>